<name>A0AA40Y8Q4_STEMA</name>
<gene>
    <name evidence="1" type="ORF">I5V89_18105</name>
</gene>
<organism evidence="1 2">
    <name type="scientific">Stenotrophomonas maltophilia</name>
    <name type="common">Pseudomonas maltophilia</name>
    <name type="synonym">Xanthomonas maltophilia</name>
    <dbReference type="NCBI Taxonomy" id="40324"/>
    <lineage>
        <taxon>Bacteria</taxon>
        <taxon>Pseudomonadati</taxon>
        <taxon>Pseudomonadota</taxon>
        <taxon>Gammaproteobacteria</taxon>
        <taxon>Lysobacterales</taxon>
        <taxon>Lysobacteraceae</taxon>
        <taxon>Stenotrophomonas</taxon>
        <taxon>Stenotrophomonas maltophilia group</taxon>
    </lineage>
</organism>
<dbReference type="AlphaFoldDB" id="A0AA40Y8Q4"/>
<sequence>MIEKQCEQFLMNLSDLATFYLAAGASGKLIASLELPEGYELEMRMSNDFPLVATTVRQAKDVTELHQRGEYERLNAYQAMVALCSLFEVFIAKLGDSLGARAGNSIRIVSGRRKGIPIEIRNQTLCLVRAIHEKHGIDSQLNGDTAICWIYNFFLLRNIVVHEGGRLSANKRERLVAKWAQHPLDQRLVVNGNHIDDMVHYLRSHVSSFLYQCRR</sequence>
<dbReference type="Proteomes" id="UP000634179">
    <property type="component" value="Unassembled WGS sequence"/>
</dbReference>
<proteinExistence type="predicted"/>
<evidence type="ECO:0000313" key="1">
    <source>
        <dbReference type="EMBL" id="MBH1791780.1"/>
    </source>
</evidence>
<comment type="caution">
    <text evidence="1">The sequence shown here is derived from an EMBL/GenBank/DDBJ whole genome shotgun (WGS) entry which is preliminary data.</text>
</comment>
<accession>A0AA40Y8Q4</accession>
<dbReference type="EMBL" id="JADUOV010000016">
    <property type="protein sequence ID" value="MBH1791780.1"/>
    <property type="molecule type" value="Genomic_DNA"/>
</dbReference>
<protein>
    <recommendedName>
        <fullName evidence="3">RiboL-PSP-HEPN domain-containing protein</fullName>
    </recommendedName>
</protein>
<evidence type="ECO:0000313" key="2">
    <source>
        <dbReference type="Proteomes" id="UP000634179"/>
    </source>
</evidence>
<evidence type="ECO:0008006" key="3">
    <source>
        <dbReference type="Google" id="ProtNLM"/>
    </source>
</evidence>
<reference evidence="1" key="1">
    <citation type="submission" date="2020-11" db="EMBL/GenBank/DDBJ databases">
        <title>Enhanced detection system for hospital associated transmission using whole genome sequencing surveillance.</title>
        <authorList>
            <person name="Harrison L.H."/>
            <person name="Van Tyne D."/>
            <person name="Marsh J.W."/>
            <person name="Griffith M.P."/>
            <person name="Snyder D.J."/>
            <person name="Cooper V.S."/>
            <person name="Mustapha M."/>
        </authorList>
    </citation>
    <scope>NUCLEOTIDE SEQUENCE</scope>
    <source>
        <strain evidence="1">STEN00053</strain>
    </source>
</reference>